<dbReference type="EMBL" id="CP001013">
    <property type="protein sequence ID" value="ACB33537.1"/>
    <property type="molecule type" value="Genomic_DNA"/>
</dbReference>
<evidence type="ECO:0008006" key="4">
    <source>
        <dbReference type="Google" id="ProtNLM"/>
    </source>
</evidence>
<dbReference type="RefSeq" id="WP_012346299.1">
    <property type="nucleotide sequence ID" value="NC_010524.1"/>
</dbReference>
<dbReference type="InterPro" id="IPR007332">
    <property type="entry name" value="DUF411"/>
</dbReference>
<dbReference type="Pfam" id="PF04214">
    <property type="entry name" value="DUF411"/>
    <property type="match status" value="1"/>
</dbReference>
<feature type="signal peptide" evidence="1">
    <location>
        <begin position="1"/>
        <end position="36"/>
    </location>
</feature>
<gene>
    <name evidence="2" type="ordered locus">Lcho_1268</name>
</gene>
<sequence length="169" mass="18302" precursor="true">MTLHSNRIETTRESASPLSRRSLLMAAAVMALPAWAATSAQPGTGVVEVWKSPSCGCCKDWVAHLESNGFKVKVHDEGNTDARVRLGMPIRYGSCHTARVDGYVLEGHVPVREIRRLLKERPKAVGLAVPAMPVGSPGMDGPEYGGRKDPYDVLLIARDGGSSVYQAYR</sequence>
<dbReference type="KEGG" id="lch:Lcho_1268"/>
<evidence type="ECO:0000313" key="2">
    <source>
        <dbReference type="EMBL" id="ACB33537.1"/>
    </source>
</evidence>
<dbReference type="Proteomes" id="UP000001693">
    <property type="component" value="Chromosome"/>
</dbReference>
<evidence type="ECO:0000256" key="1">
    <source>
        <dbReference type="SAM" id="SignalP"/>
    </source>
</evidence>
<dbReference type="SUPFAM" id="SSF52833">
    <property type="entry name" value="Thioredoxin-like"/>
    <property type="match status" value="1"/>
</dbReference>
<feature type="chain" id="PRO_5002773357" description="Metal-binding protein" evidence="1">
    <location>
        <begin position="37"/>
        <end position="169"/>
    </location>
</feature>
<accession>B1Y5E9</accession>
<dbReference type="AlphaFoldDB" id="B1Y5E9"/>
<keyword evidence="3" id="KW-1185">Reference proteome</keyword>
<dbReference type="OrthoDB" id="14727at2"/>
<protein>
    <recommendedName>
        <fullName evidence="4">Metal-binding protein</fullName>
    </recommendedName>
</protein>
<proteinExistence type="predicted"/>
<keyword evidence="1" id="KW-0732">Signal</keyword>
<dbReference type="STRING" id="395495.Lcho_1268"/>
<dbReference type="InterPro" id="IPR036249">
    <property type="entry name" value="Thioredoxin-like_sf"/>
</dbReference>
<reference evidence="2 3" key="1">
    <citation type="submission" date="2008-03" db="EMBL/GenBank/DDBJ databases">
        <title>Complete sequence of Leptothrix cholodnii SP-6.</title>
        <authorList>
            <consortium name="US DOE Joint Genome Institute"/>
            <person name="Copeland A."/>
            <person name="Lucas S."/>
            <person name="Lapidus A."/>
            <person name="Glavina del Rio T."/>
            <person name="Dalin E."/>
            <person name="Tice H."/>
            <person name="Bruce D."/>
            <person name="Goodwin L."/>
            <person name="Pitluck S."/>
            <person name="Chertkov O."/>
            <person name="Brettin T."/>
            <person name="Detter J.C."/>
            <person name="Han C."/>
            <person name="Kuske C.R."/>
            <person name="Schmutz J."/>
            <person name="Larimer F."/>
            <person name="Land M."/>
            <person name="Hauser L."/>
            <person name="Kyrpides N."/>
            <person name="Lykidis A."/>
            <person name="Emerson D."/>
            <person name="Richardson P."/>
        </authorList>
    </citation>
    <scope>NUCLEOTIDE SEQUENCE [LARGE SCALE GENOMIC DNA]</scope>
    <source>
        <strain evidence="3">ATCC 51168 / LMG 8142 / SP-6</strain>
    </source>
</reference>
<name>B1Y5E9_LEPCP</name>
<organism evidence="2 3">
    <name type="scientific">Leptothrix cholodnii (strain ATCC 51168 / LMG 8142 / SP-6)</name>
    <name type="common">Leptothrix discophora (strain SP-6)</name>
    <dbReference type="NCBI Taxonomy" id="395495"/>
    <lineage>
        <taxon>Bacteria</taxon>
        <taxon>Pseudomonadati</taxon>
        <taxon>Pseudomonadota</taxon>
        <taxon>Betaproteobacteria</taxon>
        <taxon>Burkholderiales</taxon>
        <taxon>Sphaerotilaceae</taxon>
        <taxon>Leptothrix</taxon>
    </lineage>
</organism>
<dbReference type="eggNOG" id="COG3019">
    <property type="taxonomic scope" value="Bacteria"/>
</dbReference>
<dbReference type="HOGENOM" id="CLU_112034_0_0_4"/>
<evidence type="ECO:0000313" key="3">
    <source>
        <dbReference type="Proteomes" id="UP000001693"/>
    </source>
</evidence>